<feature type="transmembrane region" description="Helical" evidence="6">
    <location>
        <begin position="67"/>
        <end position="87"/>
    </location>
</feature>
<dbReference type="GeneID" id="90838269"/>
<accession>A0A0V8GCU5</accession>
<evidence type="ECO:0000313" key="8">
    <source>
        <dbReference type="EMBL" id="KTR28734.1"/>
    </source>
</evidence>
<dbReference type="OrthoDB" id="9786493at2"/>
<protein>
    <submittedName>
        <fullName evidence="7 9">Transporter</fullName>
    </submittedName>
</protein>
<dbReference type="Gene3D" id="1.20.1080.10">
    <property type="entry name" value="Glycerol uptake facilitator protein"/>
    <property type="match status" value="1"/>
</dbReference>
<keyword evidence="12" id="KW-1185">Reference proteome</keyword>
<organism evidence="7 10">
    <name type="scientific">Exiguobacterium indicum</name>
    <dbReference type="NCBI Taxonomy" id="296995"/>
    <lineage>
        <taxon>Bacteria</taxon>
        <taxon>Bacillati</taxon>
        <taxon>Bacillota</taxon>
        <taxon>Bacilli</taxon>
        <taxon>Bacillales</taxon>
        <taxon>Bacillales Family XII. Incertae Sedis</taxon>
        <taxon>Exiguobacterium</taxon>
    </lineage>
</organism>
<dbReference type="PANTHER" id="PTHR30520:SF8">
    <property type="entry name" value="NITRITE TRANSPORTER NIRC"/>
    <property type="match status" value="1"/>
</dbReference>
<dbReference type="Pfam" id="PF01226">
    <property type="entry name" value="Form_Nir_trans"/>
    <property type="match status" value="1"/>
</dbReference>
<reference evidence="7 10" key="1">
    <citation type="journal article" date="2015" name="Int. J. Syst. Evol. Microbiol.">
        <title>Exiguobacterium enclense sp. nov., isolated from sediment.</title>
        <authorList>
            <person name="Dastager S.G."/>
            <person name="Mawlankar R."/>
            <person name="Sonalkar V.V."/>
            <person name="Thorat M.N."/>
            <person name="Mual P."/>
            <person name="Verma A."/>
            <person name="Krishnamurthi S."/>
            <person name="Tang S.K."/>
            <person name="Li W.J."/>
        </authorList>
    </citation>
    <scope>NUCLEOTIDE SEQUENCE [LARGE SCALE GENOMIC DNA]</scope>
    <source>
        <strain evidence="7 10">NIO-1109</strain>
    </source>
</reference>
<dbReference type="InterPro" id="IPR024002">
    <property type="entry name" value="For/NO2_transpt_CS"/>
</dbReference>
<dbReference type="Proteomes" id="UP001387110">
    <property type="component" value="Unassembled WGS sequence"/>
</dbReference>
<dbReference type="RefSeq" id="WP_023467197.1">
    <property type="nucleotide sequence ID" value="NZ_FMYN01000005.1"/>
</dbReference>
<dbReference type="InterPro" id="IPR023271">
    <property type="entry name" value="Aquaporin-like"/>
</dbReference>
<evidence type="ECO:0000256" key="3">
    <source>
        <dbReference type="ARBA" id="ARBA00022989"/>
    </source>
</evidence>
<dbReference type="EMBL" id="LNQL01000005">
    <property type="protein sequence ID" value="KSU48128.1"/>
    <property type="molecule type" value="Genomic_DNA"/>
</dbReference>
<reference evidence="8 11" key="2">
    <citation type="journal article" date="2016" name="Front. Microbiol.">
        <title>Genomic Resource of Rice Seed Associated Bacteria.</title>
        <authorList>
            <person name="Midha S."/>
            <person name="Bansal K."/>
            <person name="Sharma S."/>
            <person name="Kumar N."/>
            <person name="Patil P.P."/>
            <person name="Chaudhry V."/>
            <person name="Patil P.B."/>
        </authorList>
    </citation>
    <scope>NUCLEOTIDE SEQUENCE [LARGE SCALE GENOMIC DNA]</scope>
    <source>
        <strain evidence="8 11">RSA11</strain>
    </source>
</reference>
<feature type="transmembrane region" description="Helical" evidence="6">
    <location>
        <begin position="235"/>
        <end position="253"/>
    </location>
</feature>
<comment type="similarity">
    <text evidence="5">Belongs to the FNT transporter (TC 1.A.16) family.</text>
</comment>
<reference evidence="9 12" key="3">
    <citation type="submission" date="2023-12" db="EMBL/GenBank/DDBJ databases">
        <authorList>
            <person name="Easwaran N."/>
            <person name="Lazarus H.P.S."/>
        </authorList>
    </citation>
    <scope>NUCLEOTIDE SEQUENCE [LARGE SCALE GENOMIC DNA]</scope>
    <source>
        <strain evidence="9 12">VIT-2023</strain>
    </source>
</reference>
<dbReference type="InterPro" id="IPR000292">
    <property type="entry name" value="For/NO2_transpt"/>
</dbReference>
<dbReference type="GO" id="GO:0005886">
    <property type="term" value="C:plasma membrane"/>
    <property type="evidence" value="ECO:0007669"/>
    <property type="project" value="TreeGrafter"/>
</dbReference>
<evidence type="ECO:0000313" key="10">
    <source>
        <dbReference type="Proteomes" id="UP000053797"/>
    </source>
</evidence>
<dbReference type="EMBL" id="JBAWKY010000005">
    <property type="protein sequence ID" value="MEI4463620.1"/>
    <property type="molecule type" value="Genomic_DNA"/>
</dbReference>
<evidence type="ECO:0000313" key="7">
    <source>
        <dbReference type="EMBL" id="KSU48128.1"/>
    </source>
</evidence>
<evidence type="ECO:0000313" key="11">
    <source>
        <dbReference type="Proteomes" id="UP000072605"/>
    </source>
</evidence>
<dbReference type="AlphaFoldDB" id="A0A0V8GCU5"/>
<evidence type="ECO:0000256" key="5">
    <source>
        <dbReference type="ARBA" id="ARBA00049660"/>
    </source>
</evidence>
<feature type="transmembrane region" description="Helical" evidence="6">
    <location>
        <begin position="186"/>
        <end position="215"/>
    </location>
</feature>
<sequence length="278" mass="30640">MNEVEALEGLRNKAIKSTRMLQMRPLEYLVRAMLAGIFIGFAIIFTLKAINGLYMAESPVATLVGGLTFGVALVLIVYGGAELFTGNTMYFTTATMRGYTTKMDTMKVWLICLIGNGLGGLAFALLFSQTGIIQELGMNNWLFSVSETKIHHTTWEIFTRAIFCNWMVCLAIFIPKNMKNELAQIMMMMVLVAVFFASGFDHVIANMALFSIALVVPHPDTITFAGAMHNLLPALAGNIIGGAVFMGMIYTWLNKEKLEVDESRQSTTPVHIASKQNA</sequence>
<dbReference type="EMBL" id="LDQV01000002">
    <property type="protein sequence ID" value="KTR28734.1"/>
    <property type="molecule type" value="Genomic_DNA"/>
</dbReference>
<comment type="caution">
    <text evidence="7">The sequence shown here is derived from an EMBL/GenBank/DDBJ whole genome shotgun (WGS) entry which is preliminary data.</text>
</comment>
<evidence type="ECO:0000256" key="4">
    <source>
        <dbReference type="ARBA" id="ARBA00023136"/>
    </source>
</evidence>
<dbReference type="PANTHER" id="PTHR30520">
    <property type="entry name" value="FORMATE TRANSPORTER-RELATED"/>
    <property type="match status" value="1"/>
</dbReference>
<evidence type="ECO:0000313" key="12">
    <source>
        <dbReference type="Proteomes" id="UP001387110"/>
    </source>
</evidence>
<feature type="transmembrane region" description="Helical" evidence="6">
    <location>
        <begin position="108"/>
        <end position="133"/>
    </location>
</feature>
<evidence type="ECO:0000256" key="6">
    <source>
        <dbReference type="SAM" id="Phobius"/>
    </source>
</evidence>
<dbReference type="Proteomes" id="UP000072605">
    <property type="component" value="Unassembled WGS sequence"/>
</dbReference>
<comment type="subcellular location">
    <subcellularLocation>
        <location evidence="1">Membrane</location>
        <topology evidence="1">Multi-pass membrane protein</topology>
    </subcellularLocation>
</comment>
<evidence type="ECO:0000256" key="2">
    <source>
        <dbReference type="ARBA" id="ARBA00022692"/>
    </source>
</evidence>
<keyword evidence="3 6" id="KW-1133">Transmembrane helix</keyword>
<evidence type="ECO:0000256" key="1">
    <source>
        <dbReference type="ARBA" id="ARBA00004141"/>
    </source>
</evidence>
<keyword evidence="4 6" id="KW-0472">Membrane</keyword>
<feature type="transmembrane region" description="Helical" evidence="6">
    <location>
        <begin position="28"/>
        <end position="47"/>
    </location>
</feature>
<dbReference type="PROSITE" id="PS01006">
    <property type="entry name" value="FORMATE_NITRITE_TP_2"/>
    <property type="match status" value="1"/>
</dbReference>
<name>A0A0V8GCU5_9BACL</name>
<keyword evidence="2 6" id="KW-0812">Transmembrane</keyword>
<gene>
    <name evidence="7" type="ORF">AS033_13400</name>
    <name evidence="8" type="ORF">RSA11_00270</name>
    <name evidence="9" type="ORF">SZL87_14430</name>
</gene>
<dbReference type="GO" id="GO:0015499">
    <property type="term" value="F:formate transmembrane transporter activity"/>
    <property type="evidence" value="ECO:0007669"/>
    <property type="project" value="TreeGrafter"/>
</dbReference>
<evidence type="ECO:0000313" key="9">
    <source>
        <dbReference type="EMBL" id="MEI4463620.1"/>
    </source>
</evidence>
<proteinExistence type="inferred from homology"/>
<dbReference type="PROSITE" id="PS01005">
    <property type="entry name" value="FORMATE_NITRITE_TP_1"/>
    <property type="match status" value="1"/>
</dbReference>
<dbReference type="Proteomes" id="UP000053797">
    <property type="component" value="Unassembled WGS sequence"/>
</dbReference>
<feature type="transmembrane region" description="Helical" evidence="6">
    <location>
        <begin position="153"/>
        <end position="174"/>
    </location>
</feature>